<protein>
    <submittedName>
        <fullName evidence="1">Uncharacterized protein</fullName>
    </submittedName>
</protein>
<evidence type="ECO:0000313" key="1">
    <source>
        <dbReference type="EMBL" id="KRS16562.1"/>
    </source>
</evidence>
<comment type="caution">
    <text evidence="1">The sequence shown here is derived from an EMBL/GenBank/DDBJ whole genome shotgun (WGS) entry which is preliminary data.</text>
</comment>
<organism evidence="1 2">
    <name type="scientific">Roseovarius indicus</name>
    <dbReference type="NCBI Taxonomy" id="540747"/>
    <lineage>
        <taxon>Bacteria</taxon>
        <taxon>Pseudomonadati</taxon>
        <taxon>Pseudomonadota</taxon>
        <taxon>Alphaproteobacteria</taxon>
        <taxon>Rhodobacterales</taxon>
        <taxon>Roseobacteraceae</taxon>
        <taxon>Roseovarius</taxon>
    </lineage>
</organism>
<dbReference type="Proteomes" id="UP000051401">
    <property type="component" value="Unassembled WGS sequence"/>
</dbReference>
<gene>
    <name evidence="1" type="ORF">XM52_18435</name>
</gene>
<reference evidence="1 2" key="1">
    <citation type="submission" date="2015-04" db="EMBL/GenBank/DDBJ databases">
        <title>The draft genome sequence of Roseovarius indicus B108T.</title>
        <authorList>
            <person name="Li G."/>
            <person name="Lai Q."/>
            <person name="Shao Z."/>
            <person name="Yan P."/>
        </authorList>
    </citation>
    <scope>NUCLEOTIDE SEQUENCE [LARGE SCALE GENOMIC DNA]</scope>
    <source>
        <strain evidence="1 2">B108</strain>
    </source>
</reference>
<sequence>MAVRGGFGNQRILQEWILRFRSSGKQRGGMPVFPDSEQAHCRRPCNVSAGASPFSEGCIWNSGATEACVIEWSASLGEETVDHAFRRVWIRGGYYAFVACDAVNSVPIEVTCEYGWQDTGGCGSA</sequence>
<dbReference type="AlphaFoldDB" id="A0A0T5P5L6"/>
<accession>A0A0T5P5L6</accession>
<dbReference type="EMBL" id="LAXI01000013">
    <property type="protein sequence ID" value="KRS16562.1"/>
    <property type="molecule type" value="Genomic_DNA"/>
</dbReference>
<evidence type="ECO:0000313" key="2">
    <source>
        <dbReference type="Proteomes" id="UP000051401"/>
    </source>
</evidence>
<name>A0A0T5P5L6_9RHOB</name>
<proteinExistence type="predicted"/>
<keyword evidence="2" id="KW-1185">Reference proteome</keyword>